<sequence length="60" mass="6809">MQECHRCGGRVESDPEHVGVERCMACWEVAALPAERPCPGYRPTLNSALRTLESFRVLHR</sequence>
<dbReference type="AlphaFoldDB" id="A0A5N8WR66"/>
<gene>
    <name evidence="1" type="ORF">FPZ41_15585</name>
</gene>
<proteinExistence type="predicted"/>
<name>A0A5N8WR66_9ACTN</name>
<organism evidence="1 2">
    <name type="scientific">Streptomyces acidicola</name>
    <dbReference type="NCBI Taxonomy" id="2596892"/>
    <lineage>
        <taxon>Bacteria</taxon>
        <taxon>Bacillati</taxon>
        <taxon>Actinomycetota</taxon>
        <taxon>Actinomycetes</taxon>
        <taxon>Kitasatosporales</taxon>
        <taxon>Streptomycetaceae</taxon>
        <taxon>Streptomyces</taxon>
    </lineage>
</organism>
<keyword evidence="2" id="KW-1185">Reference proteome</keyword>
<comment type="caution">
    <text evidence="1">The sequence shown here is derived from an EMBL/GenBank/DDBJ whole genome shotgun (WGS) entry which is preliminary data.</text>
</comment>
<dbReference type="Proteomes" id="UP000373149">
    <property type="component" value="Unassembled WGS sequence"/>
</dbReference>
<evidence type="ECO:0000313" key="1">
    <source>
        <dbReference type="EMBL" id="MPY49911.1"/>
    </source>
</evidence>
<evidence type="ECO:0000313" key="2">
    <source>
        <dbReference type="Proteomes" id="UP000373149"/>
    </source>
</evidence>
<accession>A0A5N8WR66</accession>
<reference evidence="1 2" key="1">
    <citation type="submission" date="2019-09" db="EMBL/GenBank/DDBJ databases">
        <authorList>
            <person name="Duangmal K."/>
            <person name="Teo W.F.A."/>
            <person name="Lipun K."/>
        </authorList>
    </citation>
    <scope>NUCLEOTIDE SEQUENCE [LARGE SCALE GENOMIC DNA]</scope>
    <source>
        <strain evidence="1 2">K1PN6</strain>
    </source>
</reference>
<protein>
    <submittedName>
        <fullName evidence="1">Uncharacterized protein</fullName>
    </submittedName>
</protein>
<dbReference type="EMBL" id="VMNX01000048">
    <property type="protein sequence ID" value="MPY49911.1"/>
    <property type="molecule type" value="Genomic_DNA"/>
</dbReference>